<sequence>MSRELKVCGDPEVELYNDVATLAKDVKAMLPLWRDLMIAVHPAAGYSYPTLSWLTEQFRGATRGLFVVNPVKSIEDTVTVTAAVFVMNTAETAREVHQWFNDDVKGERSVIVSSFPASSTKPLSPVTDRRSRHTVSLPRVESFSPSCDSITTADTHDSDYAPLEQLVQIDKVFPLQNGRTGVCGSMTLTDVKSLLPQDEEDCRGRVLLVKRCHKLGLSSSVLLKDYFDKLVDKKDAVTMVLMLPLKSRYNARSSRPLPPKTGFVVFSDPADALIARAYGSLQHVLRDVEIKVETYDRV</sequence>
<dbReference type="RefSeq" id="XP_002784444.1">
    <property type="nucleotide sequence ID" value="XM_002784398.1"/>
</dbReference>
<protein>
    <submittedName>
        <fullName evidence="1">Uncharacterized protein</fullName>
    </submittedName>
</protein>
<gene>
    <name evidence="1" type="ORF">Pmar_PMAR003703</name>
</gene>
<organism evidence="2">
    <name type="scientific">Perkinsus marinus (strain ATCC 50983 / TXsc)</name>
    <dbReference type="NCBI Taxonomy" id="423536"/>
    <lineage>
        <taxon>Eukaryota</taxon>
        <taxon>Sar</taxon>
        <taxon>Alveolata</taxon>
        <taxon>Perkinsozoa</taxon>
        <taxon>Perkinsea</taxon>
        <taxon>Perkinsida</taxon>
        <taxon>Perkinsidae</taxon>
        <taxon>Perkinsus</taxon>
    </lineage>
</organism>
<dbReference type="EMBL" id="GG673069">
    <property type="protein sequence ID" value="EER16240.1"/>
    <property type="molecule type" value="Genomic_DNA"/>
</dbReference>
<accession>C5KI28</accession>
<keyword evidence="2" id="KW-1185">Reference proteome</keyword>
<reference evidence="1 2" key="1">
    <citation type="submission" date="2008-07" db="EMBL/GenBank/DDBJ databases">
        <authorList>
            <person name="El-Sayed N."/>
            <person name="Caler E."/>
            <person name="Inman J."/>
            <person name="Amedeo P."/>
            <person name="Hass B."/>
            <person name="Wortman J."/>
        </authorList>
    </citation>
    <scope>NUCLEOTIDE SEQUENCE [LARGE SCALE GENOMIC DNA]</scope>
    <source>
        <strain evidence="2">ATCC 50983 / TXsc</strain>
    </source>
</reference>
<proteinExistence type="predicted"/>
<name>C5KI28_PERM5</name>
<dbReference type="InterPro" id="IPR010916">
    <property type="entry name" value="TonB_box_CS"/>
</dbReference>
<dbReference type="Proteomes" id="UP000007800">
    <property type="component" value="Unassembled WGS sequence"/>
</dbReference>
<dbReference type="PROSITE" id="PS00430">
    <property type="entry name" value="TONB_DEPENDENT_REC_1"/>
    <property type="match status" value="1"/>
</dbReference>
<dbReference type="AlphaFoldDB" id="C5KI28"/>
<dbReference type="OrthoDB" id="435457at2759"/>
<dbReference type="InParanoid" id="C5KI28"/>
<evidence type="ECO:0000313" key="1">
    <source>
        <dbReference type="EMBL" id="EER16240.1"/>
    </source>
</evidence>
<evidence type="ECO:0000313" key="2">
    <source>
        <dbReference type="Proteomes" id="UP000007800"/>
    </source>
</evidence>
<dbReference type="GeneID" id="9061454"/>